<evidence type="ECO:0000313" key="1">
    <source>
        <dbReference type="EMBL" id="ROP28989.1"/>
    </source>
</evidence>
<dbReference type="EMBL" id="RJKL01000001">
    <property type="protein sequence ID" value="ROP28989.1"/>
    <property type="molecule type" value="Genomic_DNA"/>
</dbReference>
<dbReference type="RefSeq" id="WP_170047450.1">
    <property type="nucleotide sequence ID" value="NZ_RJKL01000001.1"/>
</dbReference>
<protein>
    <submittedName>
        <fullName evidence="1">Uncharacterized protein</fullName>
    </submittedName>
</protein>
<accession>A0A3N1GFA9</accession>
<sequence length="53" mass="5578">MKPTHLVLAAVSGLATTWLTDQIMRRASLPAVLRPVVSIAAGAAVAKAVQRLR</sequence>
<evidence type="ECO:0000313" key="2">
    <source>
        <dbReference type="Proteomes" id="UP000271683"/>
    </source>
</evidence>
<reference evidence="1 2" key="1">
    <citation type="submission" date="2018-11" db="EMBL/GenBank/DDBJ databases">
        <title>Sequencing the genomes of 1000 actinobacteria strains.</title>
        <authorList>
            <person name="Klenk H.-P."/>
        </authorList>
    </citation>
    <scope>NUCLEOTIDE SEQUENCE [LARGE SCALE GENOMIC DNA]</scope>
    <source>
        <strain evidence="1 2">DSM 43634</strain>
    </source>
</reference>
<dbReference type="AlphaFoldDB" id="A0A3N1GFA9"/>
<name>A0A3N1GFA9_9ACTN</name>
<dbReference type="Proteomes" id="UP000271683">
    <property type="component" value="Unassembled WGS sequence"/>
</dbReference>
<gene>
    <name evidence="1" type="ORF">EDD30_1770</name>
</gene>
<proteinExistence type="predicted"/>
<organism evidence="1 2">
    <name type="scientific">Couchioplanes caeruleus</name>
    <dbReference type="NCBI Taxonomy" id="56438"/>
    <lineage>
        <taxon>Bacteria</taxon>
        <taxon>Bacillati</taxon>
        <taxon>Actinomycetota</taxon>
        <taxon>Actinomycetes</taxon>
        <taxon>Micromonosporales</taxon>
        <taxon>Micromonosporaceae</taxon>
        <taxon>Couchioplanes</taxon>
    </lineage>
</organism>
<comment type="caution">
    <text evidence="1">The sequence shown here is derived from an EMBL/GenBank/DDBJ whole genome shotgun (WGS) entry which is preliminary data.</text>
</comment>